<feature type="region of interest" description="Disordered" evidence="1">
    <location>
        <begin position="1"/>
        <end position="46"/>
    </location>
</feature>
<dbReference type="Proteomes" id="UP000250321">
    <property type="component" value="Unassembled WGS sequence"/>
</dbReference>
<evidence type="ECO:0000313" key="2">
    <source>
        <dbReference type="EMBL" id="PQQ16316.1"/>
    </source>
</evidence>
<dbReference type="OrthoDB" id="1738629at2759"/>
<feature type="compositionally biased region" description="Basic and acidic residues" evidence="1">
    <location>
        <begin position="1"/>
        <end position="12"/>
    </location>
</feature>
<gene>
    <name evidence="2" type="ORF">Pyn_20797</name>
</gene>
<comment type="caution">
    <text evidence="2">The sequence shown here is derived from an EMBL/GenBank/DDBJ whole genome shotgun (WGS) entry which is preliminary data.</text>
</comment>
<keyword evidence="2" id="KW-0416">Keratin</keyword>
<name>A0A315APT0_PRUYE</name>
<dbReference type="EMBL" id="PJQY01000199">
    <property type="protein sequence ID" value="PQQ16316.1"/>
    <property type="molecule type" value="Genomic_DNA"/>
</dbReference>
<evidence type="ECO:0000313" key="3">
    <source>
        <dbReference type="Proteomes" id="UP000250321"/>
    </source>
</evidence>
<accession>A0A315APT0</accession>
<proteinExistence type="predicted"/>
<evidence type="ECO:0000256" key="1">
    <source>
        <dbReference type="SAM" id="MobiDB-lite"/>
    </source>
</evidence>
<dbReference type="GO" id="GO:0005882">
    <property type="term" value="C:intermediate filament"/>
    <property type="evidence" value="ECO:0007669"/>
    <property type="project" value="UniProtKB-KW"/>
</dbReference>
<protein>
    <submittedName>
        <fullName evidence="2">Keratin type I cytoskeletal 9-like</fullName>
    </submittedName>
</protein>
<keyword evidence="3" id="KW-1185">Reference proteome</keyword>
<sequence>MGRNSKGYEHISSECANTLKKQKDGKNKALHTTSSDNDSHSENNDKAIALITTVSLDEPTEKDDDCEDMKIEFIMKKYDDLLPASQKLNKQNVELVKFVAELKLENSRITNEVQSLEVDSEKKKIG</sequence>
<reference evidence="2 3" key="1">
    <citation type="submission" date="2018-02" db="EMBL/GenBank/DDBJ databases">
        <title>Draft genome of wild Prunus yedoensis var. nudiflora.</title>
        <authorList>
            <person name="Baek S."/>
            <person name="Kim J.-H."/>
            <person name="Choi K."/>
            <person name="Kim G.-B."/>
            <person name="Cho A."/>
            <person name="Jang H."/>
            <person name="Shin C.-H."/>
            <person name="Yu H.-J."/>
            <person name="Mun J.-H."/>
        </authorList>
    </citation>
    <scope>NUCLEOTIDE SEQUENCE [LARGE SCALE GENOMIC DNA]</scope>
    <source>
        <strain evidence="3">cv. Jeju island</strain>
        <tissue evidence="2">Leaf</tissue>
    </source>
</reference>
<organism evidence="2 3">
    <name type="scientific">Prunus yedoensis var. nudiflora</name>
    <dbReference type="NCBI Taxonomy" id="2094558"/>
    <lineage>
        <taxon>Eukaryota</taxon>
        <taxon>Viridiplantae</taxon>
        <taxon>Streptophyta</taxon>
        <taxon>Embryophyta</taxon>
        <taxon>Tracheophyta</taxon>
        <taxon>Spermatophyta</taxon>
        <taxon>Magnoliopsida</taxon>
        <taxon>eudicotyledons</taxon>
        <taxon>Gunneridae</taxon>
        <taxon>Pentapetalae</taxon>
        <taxon>rosids</taxon>
        <taxon>fabids</taxon>
        <taxon>Rosales</taxon>
        <taxon>Rosaceae</taxon>
        <taxon>Amygdaloideae</taxon>
        <taxon>Amygdaleae</taxon>
        <taxon>Prunus</taxon>
    </lineage>
</organism>
<dbReference type="AlphaFoldDB" id="A0A315APT0"/>